<evidence type="ECO:0000313" key="1">
    <source>
        <dbReference type="EMBL" id="RXN32499.1"/>
    </source>
</evidence>
<evidence type="ECO:0000313" key="2">
    <source>
        <dbReference type="Proteomes" id="UP000290572"/>
    </source>
</evidence>
<proteinExistence type="predicted"/>
<dbReference type="AlphaFoldDB" id="A0A498NL28"/>
<dbReference type="Proteomes" id="UP000290572">
    <property type="component" value="Unassembled WGS sequence"/>
</dbReference>
<name>A0A498NL28_LABRO</name>
<gene>
    <name evidence="1" type="ORF">ROHU_016138</name>
</gene>
<comment type="caution">
    <text evidence="1">The sequence shown here is derived from an EMBL/GenBank/DDBJ whole genome shotgun (WGS) entry which is preliminary data.</text>
</comment>
<protein>
    <submittedName>
        <fullName evidence="1">Uncharacterized protein</fullName>
    </submittedName>
</protein>
<accession>A0A498NL28</accession>
<organism evidence="1 2">
    <name type="scientific">Labeo rohita</name>
    <name type="common">Indian major carp</name>
    <name type="synonym">Cyprinus rohita</name>
    <dbReference type="NCBI Taxonomy" id="84645"/>
    <lineage>
        <taxon>Eukaryota</taxon>
        <taxon>Metazoa</taxon>
        <taxon>Chordata</taxon>
        <taxon>Craniata</taxon>
        <taxon>Vertebrata</taxon>
        <taxon>Euteleostomi</taxon>
        <taxon>Actinopterygii</taxon>
        <taxon>Neopterygii</taxon>
        <taxon>Teleostei</taxon>
        <taxon>Ostariophysi</taxon>
        <taxon>Cypriniformes</taxon>
        <taxon>Cyprinidae</taxon>
        <taxon>Labeoninae</taxon>
        <taxon>Labeonini</taxon>
        <taxon>Labeo</taxon>
    </lineage>
</organism>
<sequence>MRKRKSAPVMLRRGEPRVWTYLSRFGVFSELTEGETVTLEFFYDVLNANVTSGYETICLRLFAERATGEMSFCFRNLPQDLSYE</sequence>
<dbReference type="EMBL" id="QBIY01011366">
    <property type="protein sequence ID" value="RXN32499.1"/>
    <property type="molecule type" value="Genomic_DNA"/>
</dbReference>
<keyword evidence="2" id="KW-1185">Reference proteome</keyword>
<reference evidence="1 2" key="1">
    <citation type="submission" date="2018-03" db="EMBL/GenBank/DDBJ databases">
        <title>Draft genome sequence of Rohu Carp (Labeo rohita).</title>
        <authorList>
            <person name="Das P."/>
            <person name="Kushwaha B."/>
            <person name="Joshi C.G."/>
            <person name="Kumar D."/>
            <person name="Nagpure N.S."/>
            <person name="Sahoo L."/>
            <person name="Das S.P."/>
            <person name="Bit A."/>
            <person name="Patnaik S."/>
            <person name="Meher P.K."/>
            <person name="Jayasankar P."/>
            <person name="Koringa P.G."/>
            <person name="Patel N.V."/>
            <person name="Hinsu A.T."/>
            <person name="Kumar R."/>
            <person name="Pandey M."/>
            <person name="Agarwal S."/>
            <person name="Srivastava S."/>
            <person name="Singh M."/>
            <person name="Iquebal M.A."/>
            <person name="Jaiswal S."/>
            <person name="Angadi U.B."/>
            <person name="Kumar N."/>
            <person name="Raza M."/>
            <person name="Shah T.M."/>
            <person name="Rai A."/>
            <person name="Jena J.K."/>
        </authorList>
    </citation>
    <scope>NUCLEOTIDE SEQUENCE [LARGE SCALE GENOMIC DNA]</scope>
    <source>
        <strain evidence="1">DASCIFA01</strain>
        <tissue evidence="1">Testis</tissue>
    </source>
</reference>